<dbReference type="EMBL" id="BGPR01003871">
    <property type="protein sequence ID" value="GBM93396.1"/>
    <property type="molecule type" value="Genomic_DNA"/>
</dbReference>
<reference evidence="2 3" key="1">
    <citation type="journal article" date="2019" name="Sci. Rep.">
        <title>Orb-weaving spider Araneus ventricosus genome elucidates the spidroin gene catalogue.</title>
        <authorList>
            <person name="Kono N."/>
            <person name="Nakamura H."/>
            <person name="Ohtoshi R."/>
            <person name="Moran D.A.P."/>
            <person name="Shinohara A."/>
            <person name="Yoshida Y."/>
            <person name="Fujiwara M."/>
            <person name="Mori M."/>
            <person name="Tomita M."/>
            <person name="Arakawa K."/>
        </authorList>
    </citation>
    <scope>NUCLEOTIDE SEQUENCE [LARGE SCALE GENOMIC DNA]</scope>
</reference>
<evidence type="ECO:0000313" key="2">
    <source>
        <dbReference type="EMBL" id="GBM93396.1"/>
    </source>
</evidence>
<feature type="non-terminal residue" evidence="2">
    <location>
        <position position="1"/>
    </location>
</feature>
<feature type="region of interest" description="Disordered" evidence="1">
    <location>
        <begin position="1"/>
        <end position="46"/>
    </location>
</feature>
<comment type="caution">
    <text evidence="2">The sequence shown here is derived from an EMBL/GenBank/DDBJ whole genome shotgun (WGS) entry which is preliminary data.</text>
</comment>
<name>A0A4Y2JW07_ARAVE</name>
<accession>A0A4Y2JW07</accession>
<feature type="compositionally biased region" description="Basic and acidic residues" evidence="1">
    <location>
        <begin position="251"/>
        <end position="260"/>
    </location>
</feature>
<sequence length="496" mass="55777">ATDLVPTSSSTSKATVLVPTSSSMSKTTDLVPTSHVQPQEITSTETSSLATAVRKLVSPIKKSKMDTNPTTCVQEYVSPSDKAEMANKTDSGSPAKEFKIPVLPVKDGKKVSKPAKRPRLFDSSLGSIPEFVSPSKKAKTRFHLAEDDEMDTSPNKGDKMSDSPSKYCNVSPDKSESPKKIESPFSAMPIMKDDGIEIDLSSKSEETPGPSCTVSSAEIESLVDDPSRVDSIRKAVEDRLKVRISPKKPKEYFSLSEKKSSNRSPRKSKKINSPGKDIKNTSREGIEIKSSSILSNPNVIAYIKLRFKSVLSHRNKYMFQIHNFLEEFEGDVRFLYSYSQNVLLAVQDIPIEGKVYCTRDLRNLKRKLIRNATELCNNLRPISDTVKSDITFWVQDIREIRKLNEKNELLLSAESGSLTSVELLREYESNLRIIWERMDRKVLLGDRLRLSLLEISADFVKLTKDFVKYLTMVELMKPSSLASSEGEKRRLRISWF</sequence>
<dbReference type="AlphaFoldDB" id="A0A4Y2JW07"/>
<evidence type="ECO:0000256" key="1">
    <source>
        <dbReference type="SAM" id="MobiDB-lite"/>
    </source>
</evidence>
<feature type="region of interest" description="Disordered" evidence="1">
    <location>
        <begin position="77"/>
        <end position="218"/>
    </location>
</feature>
<dbReference type="Proteomes" id="UP000499080">
    <property type="component" value="Unassembled WGS sequence"/>
</dbReference>
<organism evidence="2 3">
    <name type="scientific">Araneus ventricosus</name>
    <name type="common">Orbweaver spider</name>
    <name type="synonym">Epeira ventricosa</name>
    <dbReference type="NCBI Taxonomy" id="182803"/>
    <lineage>
        <taxon>Eukaryota</taxon>
        <taxon>Metazoa</taxon>
        <taxon>Ecdysozoa</taxon>
        <taxon>Arthropoda</taxon>
        <taxon>Chelicerata</taxon>
        <taxon>Arachnida</taxon>
        <taxon>Araneae</taxon>
        <taxon>Araneomorphae</taxon>
        <taxon>Entelegynae</taxon>
        <taxon>Araneoidea</taxon>
        <taxon>Araneidae</taxon>
        <taxon>Araneus</taxon>
    </lineage>
</organism>
<gene>
    <name evidence="2" type="ORF">AVEN_151652_1</name>
</gene>
<keyword evidence="3" id="KW-1185">Reference proteome</keyword>
<protein>
    <submittedName>
        <fullName evidence="2">Uncharacterized protein</fullName>
    </submittedName>
</protein>
<feature type="compositionally biased region" description="Basic and acidic residues" evidence="1">
    <location>
        <begin position="173"/>
        <end position="182"/>
    </location>
</feature>
<feature type="compositionally biased region" description="Basic and acidic residues" evidence="1">
    <location>
        <begin position="191"/>
        <end position="206"/>
    </location>
</feature>
<proteinExistence type="predicted"/>
<feature type="region of interest" description="Disordered" evidence="1">
    <location>
        <begin position="251"/>
        <end position="282"/>
    </location>
</feature>
<evidence type="ECO:0000313" key="3">
    <source>
        <dbReference type="Proteomes" id="UP000499080"/>
    </source>
</evidence>